<dbReference type="STRING" id="4565.A0A3B6QJ27"/>
<dbReference type="Proteomes" id="UP000019116">
    <property type="component" value="Chromosome 6D"/>
</dbReference>
<evidence type="ECO:0000313" key="2">
    <source>
        <dbReference type="Proteomes" id="UP000019116"/>
    </source>
</evidence>
<name>A0A3B6QJ27_WHEAT</name>
<dbReference type="Gramene" id="TraesCS6D03G0732500.1">
    <property type="protein sequence ID" value="TraesCS6D03G0732500.1.CDS"/>
    <property type="gene ID" value="TraesCS6D03G0732500"/>
</dbReference>
<dbReference type="OrthoDB" id="694371at2759"/>
<dbReference type="Gramene" id="TraesRN6D0100772000.1">
    <property type="protein sequence ID" value="TraesRN6D0100772000.1"/>
    <property type="gene ID" value="TraesRN6D0100772000"/>
</dbReference>
<reference evidence="1" key="1">
    <citation type="submission" date="2018-08" db="EMBL/GenBank/DDBJ databases">
        <authorList>
            <person name="Rossello M."/>
        </authorList>
    </citation>
    <scope>NUCLEOTIDE SEQUENCE [LARGE SCALE GENOMIC DNA]</scope>
    <source>
        <strain evidence="1">cv. Chinese Spring</strain>
    </source>
</reference>
<protein>
    <submittedName>
        <fullName evidence="1">Uncharacterized protein</fullName>
    </submittedName>
</protein>
<keyword evidence="2" id="KW-1185">Reference proteome</keyword>
<dbReference type="EnsemblPlants" id="TraesCS6D02G314700.1">
    <property type="protein sequence ID" value="TraesCS6D02G314700.1"/>
    <property type="gene ID" value="TraesCS6D02G314700"/>
</dbReference>
<proteinExistence type="predicted"/>
<organism evidence="1">
    <name type="scientific">Triticum aestivum</name>
    <name type="common">Wheat</name>
    <dbReference type="NCBI Taxonomy" id="4565"/>
    <lineage>
        <taxon>Eukaryota</taxon>
        <taxon>Viridiplantae</taxon>
        <taxon>Streptophyta</taxon>
        <taxon>Embryophyta</taxon>
        <taxon>Tracheophyta</taxon>
        <taxon>Spermatophyta</taxon>
        <taxon>Magnoliopsida</taxon>
        <taxon>Liliopsida</taxon>
        <taxon>Poales</taxon>
        <taxon>Poaceae</taxon>
        <taxon>BOP clade</taxon>
        <taxon>Pooideae</taxon>
        <taxon>Triticodae</taxon>
        <taxon>Triticeae</taxon>
        <taxon>Triticinae</taxon>
        <taxon>Triticum</taxon>
    </lineage>
</organism>
<dbReference type="AlphaFoldDB" id="A0A3B6QJ27"/>
<reference evidence="1" key="2">
    <citation type="submission" date="2018-10" db="UniProtKB">
        <authorList>
            <consortium name="EnsemblPlants"/>
        </authorList>
    </citation>
    <scope>IDENTIFICATION</scope>
</reference>
<dbReference type="Gramene" id="TraesCS6D02G314700.1">
    <property type="protein sequence ID" value="TraesCS6D02G314700.1"/>
    <property type="gene ID" value="TraesCS6D02G314700"/>
</dbReference>
<accession>A0A3B6QJ27</accession>
<dbReference type="OMA" id="CANRDVH"/>
<evidence type="ECO:0000313" key="1">
    <source>
        <dbReference type="EnsemblPlants" id="TraesCS6D02G314700.1"/>
    </source>
</evidence>
<sequence>MSRLSVKRVLKAVQKFDEYKRWLVSEIGLGGILKLPMLVKLDLVMRKVKVRPRVIAIDDNRNIFFTAEDFHKIFGVPCANRDVHGRDANIAPSSIQFIKQAIGMDKSGSKNLKEAERFISRDISEESSKIEKDCFQFALVIFIMGYMLEL</sequence>